<dbReference type="PANTHER" id="PTHR31589:SF254">
    <property type="entry name" value="OS01G0547133 PROTEIN"/>
    <property type="match status" value="1"/>
</dbReference>
<dbReference type="PANTHER" id="PTHR31589">
    <property type="entry name" value="PROTEIN, PUTATIVE (DUF239)-RELATED-RELATED"/>
    <property type="match status" value="1"/>
</dbReference>
<feature type="region of interest" description="Disordered" evidence="1">
    <location>
        <begin position="83"/>
        <end position="128"/>
    </location>
</feature>
<evidence type="ECO:0000313" key="4">
    <source>
        <dbReference type="Proteomes" id="UP000636800"/>
    </source>
</evidence>
<comment type="caution">
    <text evidence="3">The sequence shown here is derived from an EMBL/GenBank/DDBJ whole genome shotgun (WGS) entry which is preliminary data.</text>
</comment>
<accession>A0A835RRW4</accession>
<dbReference type="FunFam" id="3.90.1320.10:FF:000001">
    <property type="entry name" value="Putative carboxyl-terminal proteinase"/>
    <property type="match status" value="1"/>
</dbReference>
<evidence type="ECO:0000256" key="1">
    <source>
        <dbReference type="SAM" id="MobiDB-lite"/>
    </source>
</evidence>
<dbReference type="InterPro" id="IPR025521">
    <property type="entry name" value="Neprosin_propep"/>
</dbReference>
<dbReference type="InterPro" id="IPR004314">
    <property type="entry name" value="Neprosin"/>
</dbReference>
<dbReference type="OrthoDB" id="2113341at2759"/>
<name>A0A835RRW4_VANPL</name>
<feature type="domain" description="Neprosin PEP catalytic" evidence="2">
    <location>
        <begin position="152"/>
        <end position="411"/>
    </location>
</feature>
<organism evidence="3 4">
    <name type="scientific">Vanilla planifolia</name>
    <name type="common">Vanilla</name>
    <dbReference type="NCBI Taxonomy" id="51239"/>
    <lineage>
        <taxon>Eukaryota</taxon>
        <taxon>Viridiplantae</taxon>
        <taxon>Streptophyta</taxon>
        <taxon>Embryophyta</taxon>
        <taxon>Tracheophyta</taxon>
        <taxon>Spermatophyta</taxon>
        <taxon>Magnoliopsida</taxon>
        <taxon>Liliopsida</taxon>
        <taxon>Asparagales</taxon>
        <taxon>Orchidaceae</taxon>
        <taxon>Vanilloideae</taxon>
        <taxon>Vanilleae</taxon>
        <taxon>Vanilla</taxon>
    </lineage>
</organism>
<dbReference type="AlphaFoldDB" id="A0A835RRW4"/>
<protein>
    <recommendedName>
        <fullName evidence="2">Neprosin PEP catalytic domain-containing protein</fullName>
    </recommendedName>
</protein>
<dbReference type="EMBL" id="JADCNL010000001">
    <property type="protein sequence ID" value="KAG0495628.1"/>
    <property type="molecule type" value="Genomic_DNA"/>
</dbReference>
<feature type="compositionally biased region" description="Basic and acidic residues" evidence="1">
    <location>
        <begin position="96"/>
        <end position="106"/>
    </location>
</feature>
<evidence type="ECO:0000259" key="2">
    <source>
        <dbReference type="PROSITE" id="PS52045"/>
    </source>
</evidence>
<dbReference type="PROSITE" id="PS52045">
    <property type="entry name" value="NEPROSIN_PEP_CD"/>
    <property type="match status" value="1"/>
</dbReference>
<reference evidence="3 4" key="1">
    <citation type="journal article" date="2020" name="Nat. Food">
        <title>A phased Vanilla planifolia genome enables genetic improvement of flavour and production.</title>
        <authorList>
            <person name="Hasing T."/>
            <person name="Tang H."/>
            <person name="Brym M."/>
            <person name="Khazi F."/>
            <person name="Huang T."/>
            <person name="Chambers A.H."/>
        </authorList>
    </citation>
    <scope>NUCLEOTIDE SEQUENCE [LARGE SCALE GENOMIC DNA]</scope>
    <source>
        <tissue evidence="3">Leaf</tissue>
    </source>
</reference>
<dbReference type="InterPro" id="IPR053168">
    <property type="entry name" value="Glutamic_endopeptidase"/>
</dbReference>
<sequence length="411" mass="45150">MVLVKESLTPRSSSWMASRCPKHQPIIAFFVIFLAVISASAAVSTDKRIAARVQRLNKPSNKTIQSPDGDLIDCVPWHLQPAFDHPKLRGQNPMRPPERPSGEDTSSKPAVEMQTWRNTGEDCPEGTVPIRRTTEQDVLRASSLRIFGKKPAVTTRRNSAAGNHEHAVGFANGEFFGAKASLSVWNPSVSVSAEFSLSQIWLISGSFARDLNTIEAGWMVSPRLYGDTHPRFFTYWTSDSYERTGCYNLLCSGFVQISSKVAVGASISPTSVYGRRQFDITLLVWKDPKFGSWWLELGSGELVGYWPSCLFSHLAGGAKMVQFGGEIVNTRPSGSHTSTQMGSGHFAAEGFGRAAYFRNVEVVDWENSLVPLSGIRVLADHPTCYDVGTGVNRVLGIYVYYGGPGRNTMCP</sequence>
<keyword evidence="4" id="KW-1185">Reference proteome</keyword>
<dbReference type="Pfam" id="PF03080">
    <property type="entry name" value="Neprosin"/>
    <property type="match status" value="1"/>
</dbReference>
<evidence type="ECO:0000313" key="3">
    <source>
        <dbReference type="EMBL" id="KAG0495628.1"/>
    </source>
</evidence>
<dbReference type="Pfam" id="PF14365">
    <property type="entry name" value="Neprosin_AP"/>
    <property type="match status" value="1"/>
</dbReference>
<dbReference type="Proteomes" id="UP000636800">
    <property type="component" value="Chromosome 1"/>
</dbReference>
<proteinExistence type="predicted"/>
<dbReference type="Gene3D" id="3.90.1320.10">
    <property type="entry name" value="Outer-capsid protein sigma 3, large lobe"/>
    <property type="match status" value="1"/>
</dbReference>
<gene>
    <name evidence="3" type="ORF">HPP92_000319</name>
</gene>